<feature type="compositionally biased region" description="Basic and acidic residues" evidence="1">
    <location>
        <begin position="324"/>
        <end position="339"/>
    </location>
</feature>
<dbReference type="AlphaFoldDB" id="A0A0D2IR46"/>
<proteinExistence type="predicted"/>
<dbReference type="RefSeq" id="XP_013272772.1">
    <property type="nucleotide sequence ID" value="XM_013417318.1"/>
</dbReference>
<feature type="compositionally biased region" description="Low complexity" evidence="1">
    <location>
        <begin position="41"/>
        <end position="56"/>
    </location>
</feature>
<feature type="compositionally biased region" description="Polar residues" evidence="1">
    <location>
        <begin position="24"/>
        <end position="37"/>
    </location>
</feature>
<reference evidence="2 3" key="1">
    <citation type="submission" date="2015-01" db="EMBL/GenBank/DDBJ databases">
        <title>The Genome Sequence of Rhinocladiella mackenzie CBS 650.93.</title>
        <authorList>
            <consortium name="The Broad Institute Genomics Platform"/>
            <person name="Cuomo C."/>
            <person name="de Hoog S."/>
            <person name="Gorbushina A."/>
            <person name="Stielow B."/>
            <person name="Teixiera M."/>
            <person name="Abouelleil A."/>
            <person name="Chapman S.B."/>
            <person name="Priest M."/>
            <person name="Young S.K."/>
            <person name="Wortman J."/>
            <person name="Nusbaum C."/>
            <person name="Birren B."/>
        </authorList>
    </citation>
    <scope>NUCLEOTIDE SEQUENCE [LARGE SCALE GENOMIC DNA]</scope>
    <source>
        <strain evidence="2 3">CBS 650.93</strain>
    </source>
</reference>
<dbReference type="VEuPathDB" id="FungiDB:Z518_03608"/>
<evidence type="ECO:0000313" key="3">
    <source>
        <dbReference type="Proteomes" id="UP000053617"/>
    </source>
</evidence>
<evidence type="ECO:0000256" key="1">
    <source>
        <dbReference type="SAM" id="MobiDB-lite"/>
    </source>
</evidence>
<organism evidence="2 3">
    <name type="scientific">Rhinocladiella mackenziei CBS 650.93</name>
    <dbReference type="NCBI Taxonomy" id="1442369"/>
    <lineage>
        <taxon>Eukaryota</taxon>
        <taxon>Fungi</taxon>
        <taxon>Dikarya</taxon>
        <taxon>Ascomycota</taxon>
        <taxon>Pezizomycotina</taxon>
        <taxon>Eurotiomycetes</taxon>
        <taxon>Chaetothyriomycetidae</taxon>
        <taxon>Chaetothyriales</taxon>
        <taxon>Herpotrichiellaceae</taxon>
        <taxon>Rhinocladiella</taxon>
    </lineage>
</organism>
<gene>
    <name evidence="2" type="ORF">Z518_03608</name>
</gene>
<feature type="region of interest" description="Disordered" evidence="1">
    <location>
        <begin position="310"/>
        <end position="339"/>
    </location>
</feature>
<dbReference type="EMBL" id="KN847477">
    <property type="protein sequence ID" value="KIX05636.1"/>
    <property type="molecule type" value="Genomic_DNA"/>
</dbReference>
<feature type="region of interest" description="Disordered" evidence="1">
    <location>
        <begin position="226"/>
        <end position="257"/>
    </location>
</feature>
<keyword evidence="3" id="KW-1185">Reference proteome</keyword>
<sequence>MSNPETPDPSVSPRDCFDPLLSSAHPQLSEATASVDSCSGPHPDLLIDPSLSDLELTNSASPMGLGASLPSSDRKHSSTGNSPSESEPRTPDAVEAPWPVELPILPSWAVTDATAPTPSSVVSQQRIRITVGKMAHVATVQTLLEPHPTTGQWLDYRARNLPPIAASKGDDRTAEDTLAFTGDGDKCIDLDCDLFPSHYTTPNDAIDSLEPGDVDVDAVFDQYLCSPSLSPSPTPSPDDTTSELSGPTLCDAGRDPSHGFSELYTETLRSPAPEISPESEIARDQDYPCHSANGPCIRLRVSQPKITLRLKLLDRGQSRKKKGKGESRNSEKREERERR</sequence>
<dbReference type="Proteomes" id="UP000053617">
    <property type="component" value="Unassembled WGS sequence"/>
</dbReference>
<dbReference type="HOGENOM" id="CLU_819276_0_0_1"/>
<dbReference type="GeneID" id="25291679"/>
<feature type="region of interest" description="Disordered" evidence="1">
    <location>
        <begin position="1"/>
        <end position="94"/>
    </location>
</feature>
<evidence type="ECO:0000313" key="2">
    <source>
        <dbReference type="EMBL" id="KIX05636.1"/>
    </source>
</evidence>
<dbReference type="STRING" id="1442369.A0A0D2IR46"/>
<protein>
    <submittedName>
        <fullName evidence="2">Rhinocladiella mackenziei CBS 650.93 unplaced genomic scaffold supercont1.3, whole genome shotgun sequence</fullName>
    </submittedName>
</protein>
<accession>A0A0D2IR46</accession>
<name>A0A0D2IR46_9EURO</name>